<keyword evidence="4 10" id="KW-0808">Transferase</keyword>
<evidence type="ECO:0000256" key="9">
    <source>
        <dbReference type="ARBA" id="ARBA00023229"/>
    </source>
</evidence>
<dbReference type="AlphaFoldDB" id="A0A255ENG3"/>
<dbReference type="Pfam" id="PF02779">
    <property type="entry name" value="Transket_pyr"/>
    <property type="match status" value="1"/>
</dbReference>
<evidence type="ECO:0000256" key="3">
    <source>
        <dbReference type="ARBA" id="ARBA00011738"/>
    </source>
</evidence>
<gene>
    <name evidence="10 12" type="primary">dxs</name>
    <name evidence="12" type="ORF">CGZ91_06710</name>
</gene>
<dbReference type="NCBIfam" id="NF003933">
    <property type="entry name" value="PRK05444.2-2"/>
    <property type="match status" value="1"/>
</dbReference>
<dbReference type="InterPro" id="IPR005477">
    <property type="entry name" value="Dxylulose-5-P_synthase"/>
</dbReference>
<dbReference type="Pfam" id="PF02780">
    <property type="entry name" value="Transketolase_C"/>
    <property type="match status" value="1"/>
</dbReference>
<reference evidence="12 13" key="1">
    <citation type="submission" date="2017-07" db="EMBL/GenBank/DDBJ databases">
        <title>Draft whole genome sequences of clinical Proprionibacteriaceae strains.</title>
        <authorList>
            <person name="Bernier A.-M."/>
            <person name="Bernard K."/>
            <person name="Domingo M.-C."/>
        </authorList>
    </citation>
    <scope>NUCLEOTIDE SEQUENCE [LARGE SCALE GENOMIC DNA]</scope>
    <source>
        <strain evidence="12 13">NML 150081</strain>
    </source>
</reference>
<name>A0A255ENG3_9ACTN</name>
<dbReference type="PROSITE" id="PS00801">
    <property type="entry name" value="TRANSKETOLASE_1"/>
    <property type="match status" value="1"/>
</dbReference>
<comment type="function">
    <text evidence="10">Catalyzes the acyloin condensation reaction between C atoms 2 and 3 of pyruvate and glyceraldehyde 3-phosphate to yield 1-deoxy-D-xylulose-5-phosphate (DXP).</text>
</comment>
<evidence type="ECO:0000256" key="4">
    <source>
        <dbReference type="ARBA" id="ARBA00022679"/>
    </source>
</evidence>
<comment type="similarity">
    <text evidence="2 10">Belongs to the transketolase family. DXPS subfamily.</text>
</comment>
<feature type="binding site" evidence="10">
    <location>
        <position position="368"/>
    </location>
    <ligand>
        <name>thiamine diphosphate</name>
        <dbReference type="ChEBI" id="CHEBI:58937"/>
    </ligand>
</feature>
<evidence type="ECO:0000313" key="12">
    <source>
        <dbReference type="EMBL" id="OYN91145.1"/>
    </source>
</evidence>
<feature type="binding site" evidence="10">
    <location>
        <begin position="114"/>
        <end position="116"/>
    </location>
    <ligand>
        <name>thiamine diphosphate</name>
        <dbReference type="ChEBI" id="CHEBI:58937"/>
    </ligand>
</feature>
<dbReference type="InterPro" id="IPR033248">
    <property type="entry name" value="Transketolase_C"/>
</dbReference>
<evidence type="ECO:0000256" key="8">
    <source>
        <dbReference type="ARBA" id="ARBA00023052"/>
    </source>
</evidence>
<dbReference type="CDD" id="cd07033">
    <property type="entry name" value="TPP_PYR_DXS_TK_like"/>
    <property type="match status" value="1"/>
</dbReference>
<evidence type="ECO:0000256" key="2">
    <source>
        <dbReference type="ARBA" id="ARBA00011081"/>
    </source>
</evidence>
<feature type="binding site" evidence="10">
    <location>
        <position position="286"/>
    </location>
    <ligand>
        <name>thiamine diphosphate</name>
        <dbReference type="ChEBI" id="CHEBI:58937"/>
    </ligand>
</feature>
<feature type="binding site" evidence="10">
    <location>
        <position position="145"/>
    </location>
    <ligand>
        <name>Mg(2+)</name>
        <dbReference type="ChEBI" id="CHEBI:18420"/>
    </ligand>
</feature>
<dbReference type="Pfam" id="PF13292">
    <property type="entry name" value="DXP_synthase_N"/>
    <property type="match status" value="1"/>
</dbReference>
<keyword evidence="13" id="KW-1185">Reference proteome</keyword>
<dbReference type="GO" id="GO:0008661">
    <property type="term" value="F:1-deoxy-D-xylulose-5-phosphate synthase activity"/>
    <property type="evidence" value="ECO:0007669"/>
    <property type="project" value="UniProtKB-UniRule"/>
</dbReference>
<comment type="pathway">
    <text evidence="1 10">Metabolic intermediate biosynthesis; 1-deoxy-D-xylulose 5-phosphate biosynthesis; 1-deoxy-D-xylulose 5-phosphate from D-glyceraldehyde 3-phosphate and pyruvate: step 1/1.</text>
</comment>
<dbReference type="GO" id="GO:0019288">
    <property type="term" value="P:isopentenyl diphosphate biosynthetic process, methylerythritol 4-phosphate pathway"/>
    <property type="evidence" value="ECO:0007669"/>
    <property type="project" value="TreeGrafter"/>
</dbReference>
<keyword evidence="6 10" id="KW-0460">Magnesium</keyword>
<dbReference type="EMBL" id="NMVJ01000006">
    <property type="protein sequence ID" value="OYN91145.1"/>
    <property type="molecule type" value="Genomic_DNA"/>
</dbReference>
<dbReference type="Gene3D" id="3.40.50.920">
    <property type="match status" value="1"/>
</dbReference>
<dbReference type="InterPro" id="IPR005475">
    <property type="entry name" value="Transketolase-like_Pyr-bd"/>
</dbReference>
<evidence type="ECO:0000259" key="11">
    <source>
        <dbReference type="SMART" id="SM00861"/>
    </source>
</evidence>
<sequence>MSLLESTNRPQDLRRLSRTELETLARQIRTFLVTNVSRTGGHLGPNLGVVELTIALHRVFDSPTDPIVFDTGHQSYVHKLLTGRRDQFSGLRQADGLSGYPARDESEHDWVENSHASAALSWAYGMARAKQLRHEDGIVVAVVGDGSLTGGMAWEAMNNIAVADDLRLVVVVNDNGRSYTPTVGGIADQLSSLRTDRRYEQVLDVVKRSLSATPIVGGPLYDVLHGVKSGLKDVLSPQGLFGDLGVKYLGPVDGHDVLAVERAMLQAKSFDGPVIVHCITRKGMGFPAAEEHEEDNFHAVGKIDAITGEPLSPSSDRSWTGIFGNQLVRLASDRPELVAISAAMIHPTGLAPFQAAFPSRTFDVGIAEQHAITMAAGMAAQGLHPVVALYSTFLNRGFDQLLMDVGLHHAGVTFAFDRAGVTGPDGPSHHGMWDCSLLAMVPGLELAAPRDERRLEEALARAVDVQDRPTALRYGKYSVPEDLPAVSSVDGVDVMRRDSTTDPVLIVAYGPGVQIGLAVAEQLSHQGIAATVVDPVWALPHNPALVELARGRQLVATIEDGLIEGGLGSGVAQLCADAGVSAPVRNFGVPKDFWAHGSRDEVLAACGLTPEAVARSITEALLALDPAAVPAAEVPSQTR</sequence>
<evidence type="ECO:0000256" key="7">
    <source>
        <dbReference type="ARBA" id="ARBA00022977"/>
    </source>
</evidence>
<dbReference type="InterPro" id="IPR029061">
    <property type="entry name" value="THDP-binding"/>
</dbReference>
<dbReference type="GO" id="GO:0005829">
    <property type="term" value="C:cytosol"/>
    <property type="evidence" value="ECO:0007669"/>
    <property type="project" value="TreeGrafter"/>
</dbReference>
<feature type="binding site" evidence="10">
    <location>
        <position position="175"/>
    </location>
    <ligand>
        <name>thiamine diphosphate</name>
        <dbReference type="ChEBI" id="CHEBI:58937"/>
    </ligand>
</feature>
<dbReference type="PANTHER" id="PTHR43322:SF5">
    <property type="entry name" value="1-DEOXY-D-XYLULOSE-5-PHOSPHATE SYNTHASE, CHLOROPLASTIC"/>
    <property type="match status" value="1"/>
</dbReference>
<comment type="caution">
    <text evidence="12">The sequence shown here is derived from an EMBL/GenBank/DDBJ whole genome shotgun (WGS) entry which is preliminary data.</text>
</comment>
<dbReference type="SUPFAM" id="SSF52518">
    <property type="entry name" value="Thiamin diphosphate-binding fold (THDP-binding)"/>
    <property type="match status" value="2"/>
</dbReference>
<dbReference type="GO" id="GO:0030976">
    <property type="term" value="F:thiamine pyrophosphate binding"/>
    <property type="evidence" value="ECO:0007669"/>
    <property type="project" value="UniProtKB-UniRule"/>
</dbReference>
<dbReference type="OrthoDB" id="9803371at2"/>
<dbReference type="InterPro" id="IPR009014">
    <property type="entry name" value="Transketo_C/PFOR_II"/>
</dbReference>
<dbReference type="PROSITE" id="PS00802">
    <property type="entry name" value="TRANSKETOLASE_2"/>
    <property type="match status" value="1"/>
</dbReference>
<dbReference type="PANTHER" id="PTHR43322">
    <property type="entry name" value="1-D-DEOXYXYLULOSE 5-PHOSPHATE SYNTHASE-RELATED"/>
    <property type="match status" value="1"/>
</dbReference>
<evidence type="ECO:0000256" key="6">
    <source>
        <dbReference type="ARBA" id="ARBA00022842"/>
    </source>
</evidence>
<comment type="subunit">
    <text evidence="3 10">Homodimer.</text>
</comment>
<dbReference type="RefSeq" id="WP_094453623.1">
    <property type="nucleotide sequence ID" value="NZ_NMVJ01000006.1"/>
</dbReference>
<dbReference type="SMART" id="SM00861">
    <property type="entry name" value="Transket_pyr"/>
    <property type="match status" value="1"/>
</dbReference>
<proteinExistence type="inferred from homology"/>
<dbReference type="GO" id="GO:0000287">
    <property type="term" value="F:magnesium ion binding"/>
    <property type="evidence" value="ECO:0007669"/>
    <property type="project" value="UniProtKB-UniRule"/>
</dbReference>
<keyword evidence="7 10" id="KW-0784">Thiamine biosynthesis</keyword>
<accession>A0A255ENG3</accession>
<feature type="domain" description="Transketolase-like pyrimidine-binding" evidence="11">
    <location>
        <begin position="317"/>
        <end position="481"/>
    </location>
</feature>
<evidence type="ECO:0000256" key="5">
    <source>
        <dbReference type="ARBA" id="ARBA00022723"/>
    </source>
</evidence>
<comment type="cofactor">
    <cofactor evidence="10">
        <name>thiamine diphosphate</name>
        <dbReference type="ChEBI" id="CHEBI:58937"/>
    </cofactor>
    <text evidence="10">Binds 1 thiamine pyrophosphate per subunit.</text>
</comment>
<dbReference type="HAMAP" id="MF_00315">
    <property type="entry name" value="DXP_synth"/>
    <property type="match status" value="1"/>
</dbReference>
<organism evidence="12 13">
    <name type="scientific">Parenemella sanctibonifatiensis</name>
    <dbReference type="NCBI Taxonomy" id="2016505"/>
    <lineage>
        <taxon>Bacteria</taxon>
        <taxon>Bacillati</taxon>
        <taxon>Actinomycetota</taxon>
        <taxon>Actinomycetes</taxon>
        <taxon>Propionibacteriales</taxon>
        <taxon>Propionibacteriaceae</taxon>
        <taxon>Parenemella</taxon>
    </lineage>
</organism>
<dbReference type="SUPFAM" id="SSF52922">
    <property type="entry name" value="TK C-terminal domain-like"/>
    <property type="match status" value="1"/>
</dbReference>
<dbReference type="Proteomes" id="UP000216300">
    <property type="component" value="Unassembled WGS sequence"/>
</dbReference>
<dbReference type="InterPro" id="IPR020826">
    <property type="entry name" value="Transketolase_BS"/>
</dbReference>
<evidence type="ECO:0000256" key="1">
    <source>
        <dbReference type="ARBA" id="ARBA00004980"/>
    </source>
</evidence>
<feature type="binding site" evidence="10">
    <location>
        <position position="175"/>
    </location>
    <ligand>
        <name>Mg(2+)</name>
        <dbReference type="ChEBI" id="CHEBI:18420"/>
    </ligand>
</feature>
<dbReference type="UniPathway" id="UPA00064">
    <property type="reaction ID" value="UER00091"/>
</dbReference>
<dbReference type="NCBIfam" id="TIGR00204">
    <property type="entry name" value="dxs"/>
    <property type="match status" value="1"/>
</dbReference>
<comment type="cofactor">
    <cofactor evidence="10">
        <name>Mg(2+)</name>
        <dbReference type="ChEBI" id="CHEBI:18420"/>
    </cofactor>
    <text evidence="10">Binds 1 Mg(2+) ion per subunit.</text>
</comment>
<evidence type="ECO:0000313" key="13">
    <source>
        <dbReference type="Proteomes" id="UP000216300"/>
    </source>
</evidence>
<dbReference type="Gene3D" id="3.40.50.970">
    <property type="match status" value="2"/>
</dbReference>
<dbReference type="EC" id="2.2.1.7" evidence="10"/>
<comment type="catalytic activity">
    <reaction evidence="10">
        <text>D-glyceraldehyde 3-phosphate + pyruvate + H(+) = 1-deoxy-D-xylulose 5-phosphate + CO2</text>
        <dbReference type="Rhea" id="RHEA:12605"/>
        <dbReference type="ChEBI" id="CHEBI:15361"/>
        <dbReference type="ChEBI" id="CHEBI:15378"/>
        <dbReference type="ChEBI" id="CHEBI:16526"/>
        <dbReference type="ChEBI" id="CHEBI:57792"/>
        <dbReference type="ChEBI" id="CHEBI:59776"/>
        <dbReference type="EC" id="2.2.1.7"/>
    </reaction>
</comment>
<evidence type="ECO:0000256" key="10">
    <source>
        <dbReference type="HAMAP-Rule" id="MF_00315"/>
    </source>
</evidence>
<feature type="binding site" evidence="10">
    <location>
        <position position="73"/>
    </location>
    <ligand>
        <name>thiamine diphosphate</name>
        <dbReference type="ChEBI" id="CHEBI:58937"/>
    </ligand>
</feature>
<protein>
    <recommendedName>
        <fullName evidence="10">1-deoxy-D-xylulose-5-phosphate synthase</fullName>
        <ecNumber evidence="10">2.2.1.7</ecNumber>
    </recommendedName>
    <alternativeName>
        <fullName evidence="10">1-deoxyxylulose-5-phosphate synthase</fullName>
        <shortName evidence="10">DXP synthase</shortName>
        <shortName evidence="10">DXPS</shortName>
    </alternativeName>
</protein>
<keyword evidence="5 10" id="KW-0479">Metal-binding</keyword>
<dbReference type="InterPro" id="IPR049557">
    <property type="entry name" value="Transketolase_CS"/>
</dbReference>
<dbReference type="GO" id="GO:0016114">
    <property type="term" value="P:terpenoid biosynthetic process"/>
    <property type="evidence" value="ECO:0007669"/>
    <property type="project" value="UniProtKB-UniRule"/>
</dbReference>
<feature type="binding site" evidence="10">
    <location>
        <begin position="146"/>
        <end position="147"/>
    </location>
    <ligand>
        <name>thiamine diphosphate</name>
        <dbReference type="ChEBI" id="CHEBI:58937"/>
    </ligand>
</feature>
<keyword evidence="8 10" id="KW-0786">Thiamine pyrophosphate</keyword>
<dbReference type="CDD" id="cd02007">
    <property type="entry name" value="TPP_DXS"/>
    <property type="match status" value="1"/>
</dbReference>
<dbReference type="GO" id="GO:0009228">
    <property type="term" value="P:thiamine biosynthetic process"/>
    <property type="evidence" value="ECO:0007669"/>
    <property type="project" value="UniProtKB-UniRule"/>
</dbReference>
<keyword evidence="9 10" id="KW-0414">Isoprene biosynthesis</keyword>